<sequence>MMIVVLSAGKTFGQVTRTVNLNITLSDVLEMTVNQDGAMTMNFDNTAKYSDGIEFTAVNQIVVKSSVGYVITAKEGSITGTSVLPTGAVDITPSIATGNNGSTADFDPFATSTLSGTEQAVITKTSSSWNGANDSNTFDVKYLVGKNGKFANLTSANNNVIPVVYTVTQP</sequence>
<dbReference type="EMBL" id="SJSL01000011">
    <property type="protein sequence ID" value="TCC96757.1"/>
    <property type="molecule type" value="Genomic_DNA"/>
</dbReference>
<evidence type="ECO:0000313" key="1">
    <source>
        <dbReference type="EMBL" id="TCC96757.1"/>
    </source>
</evidence>
<dbReference type="OrthoDB" id="767544at2"/>
<keyword evidence="2" id="KW-1185">Reference proteome</keyword>
<name>A0A4R0NAW4_9SPHI</name>
<dbReference type="Proteomes" id="UP000293347">
    <property type="component" value="Unassembled WGS sequence"/>
</dbReference>
<organism evidence="1 2">
    <name type="scientific">Pedobacter psychroterrae</name>
    <dbReference type="NCBI Taxonomy" id="2530453"/>
    <lineage>
        <taxon>Bacteria</taxon>
        <taxon>Pseudomonadati</taxon>
        <taxon>Bacteroidota</taxon>
        <taxon>Sphingobacteriia</taxon>
        <taxon>Sphingobacteriales</taxon>
        <taxon>Sphingobacteriaceae</taxon>
        <taxon>Pedobacter</taxon>
    </lineage>
</organism>
<comment type="caution">
    <text evidence="1">The sequence shown here is derived from an EMBL/GenBank/DDBJ whole genome shotgun (WGS) entry which is preliminary data.</text>
</comment>
<accession>A0A4R0NAW4</accession>
<evidence type="ECO:0000313" key="2">
    <source>
        <dbReference type="Proteomes" id="UP000293347"/>
    </source>
</evidence>
<gene>
    <name evidence="1" type="ORF">EZ437_21250</name>
</gene>
<dbReference type="AlphaFoldDB" id="A0A4R0NAW4"/>
<reference evidence="1 2" key="1">
    <citation type="submission" date="2019-02" db="EMBL/GenBank/DDBJ databases">
        <title>Pedobacter sp. RP-1-14 sp. nov., isolated from Arctic soil.</title>
        <authorList>
            <person name="Dahal R.H."/>
        </authorList>
    </citation>
    <scope>NUCLEOTIDE SEQUENCE [LARGE SCALE GENOMIC DNA]</scope>
    <source>
        <strain evidence="1 2">RP-1-14</strain>
    </source>
</reference>
<dbReference type="RefSeq" id="WP_131598149.1">
    <property type="nucleotide sequence ID" value="NZ_SJSL01000011.1"/>
</dbReference>
<protein>
    <submittedName>
        <fullName evidence="1">Uncharacterized protein</fullName>
    </submittedName>
</protein>
<proteinExistence type="predicted"/>